<organism evidence="2 3">
    <name type="scientific">Rangifer tarandus platyrhynchus</name>
    <name type="common">Svalbard reindeer</name>
    <dbReference type="NCBI Taxonomy" id="3082113"/>
    <lineage>
        <taxon>Eukaryota</taxon>
        <taxon>Metazoa</taxon>
        <taxon>Chordata</taxon>
        <taxon>Craniata</taxon>
        <taxon>Vertebrata</taxon>
        <taxon>Euteleostomi</taxon>
        <taxon>Mammalia</taxon>
        <taxon>Eutheria</taxon>
        <taxon>Laurasiatheria</taxon>
        <taxon>Artiodactyla</taxon>
        <taxon>Ruminantia</taxon>
        <taxon>Pecora</taxon>
        <taxon>Cervidae</taxon>
        <taxon>Odocoileinae</taxon>
        <taxon>Rangifer</taxon>
    </lineage>
</organism>
<name>A0ABN8YVW5_RANTA</name>
<evidence type="ECO:0000256" key="1">
    <source>
        <dbReference type="SAM" id="MobiDB-lite"/>
    </source>
</evidence>
<dbReference type="EMBL" id="OX459960">
    <property type="protein sequence ID" value="CAI9165609.1"/>
    <property type="molecule type" value="Genomic_DNA"/>
</dbReference>
<gene>
    <name evidence="2" type="ORF">MRATA1EN1_LOCUS14571</name>
</gene>
<proteinExistence type="predicted"/>
<accession>A0ABN8YVW5</accession>
<dbReference type="Proteomes" id="UP001176941">
    <property type="component" value="Chromosome 24"/>
</dbReference>
<feature type="compositionally biased region" description="Pro residues" evidence="1">
    <location>
        <begin position="138"/>
        <end position="147"/>
    </location>
</feature>
<feature type="region of interest" description="Disordered" evidence="1">
    <location>
        <begin position="1"/>
        <end position="165"/>
    </location>
</feature>
<reference evidence="2" key="1">
    <citation type="submission" date="2023-04" db="EMBL/GenBank/DDBJ databases">
        <authorList>
            <consortium name="ELIXIR-Norway"/>
        </authorList>
    </citation>
    <scope>NUCLEOTIDE SEQUENCE [LARGE SCALE GENOMIC DNA]</scope>
</reference>
<evidence type="ECO:0000313" key="2">
    <source>
        <dbReference type="EMBL" id="CAI9165609.1"/>
    </source>
</evidence>
<sequence length="165" mass="16956">MTLSVRQHPSSPCPPDLSAPPPVPGPLELMEPASPSWGTLSAHLMVGRGLPYPEGSQDRRGGVWTRGEPQERKERRREGWGGARAPRGAPVAGPAPASQLHFSPRGGGGPGVGAGRQEGRNPPLHPQLPASALLPQGPCRPPSPLPGGAPALTADPTRASGACNQ</sequence>
<feature type="compositionally biased region" description="Pro residues" evidence="1">
    <location>
        <begin position="11"/>
        <end position="25"/>
    </location>
</feature>
<feature type="compositionally biased region" description="Gly residues" evidence="1">
    <location>
        <begin position="105"/>
        <end position="116"/>
    </location>
</feature>
<feature type="compositionally biased region" description="Low complexity" evidence="1">
    <location>
        <begin position="83"/>
        <end position="97"/>
    </location>
</feature>
<evidence type="ECO:0000313" key="3">
    <source>
        <dbReference type="Proteomes" id="UP001176941"/>
    </source>
</evidence>
<keyword evidence="3" id="KW-1185">Reference proteome</keyword>
<protein>
    <submittedName>
        <fullName evidence="2">Uncharacterized protein</fullName>
    </submittedName>
</protein>
<feature type="compositionally biased region" description="Basic and acidic residues" evidence="1">
    <location>
        <begin position="68"/>
        <end position="79"/>
    </location>
</feature>